<feature type="non-terminal residue" evidence="1">
    <location>
        <position position="1"/>
    </location>
</feature>
<feature type="non-terminal residue" evidence="1">
    <location>
        <position position="36"/>
    </location>
</feature>
<comment type="caution">
    <text evidence="1">The sequence shown here is derived from an EMBL/GenBank/DDBJ whole genome shotgun (WGS) entry which is preliminary data.</text>
</comment>
<dbReference type="AlphaFoldDB" id="A0A6A0A8C9"/>
<reference evidence="1 2" key="1">
    <citation type="submission" date="2020-02" db="EMBL/GenBank/DDBJ databases">
        <title>Draft genome sequence of Haematococcus lacustris strain NIES-144.</title>
        <authorList>
            <person name="Morimoto D."/>
            <person name="Nakagawa S."/>
            <person name="Yoshida T."/>
            <person name="Sawayama S."/>
        </authorList>
    </citation>
    <scope>NUCLEOTIDE SEQUENCE [LARGE SCALE GENOMIC DNA]</scope>
    <source>
        <strain evidence="1 2">NIES-144</strain>
    </source>
</reference>
<proteinExistence type="predicted"/>
<protein>
    <submittedName>
        <fullName evidence="1">Uncharacterized protein</fullName>
    </submittedName>
</protein>
<dbReference type="Proteomes" id="UP000485058">
    <property type="component" value="Unassembled WGS sequence"/>
</dbReference>
<keyword evidence="2" id="KW-1185">Reference proteome</keyword>
<name>A0A6A0A8C9_HAELA</name>
<dbReference type="EMBL" id="BLLF01003996">
    <property type="protein sequence ID" value="GFH28693.1"/>
    <property type="molecule type" value="Genomic_DNA"/>
</dbReference>
<organism evidence="1 2">
    <name type="scientific">Haematococcus lacustris</name>
    <name type="common">Green alga</name>
    <name type="synonym">Haematococcus pluvialis</name>
    <dbReference type="NCBI Taxonomy" id="44745"/>
    <lineage>
        <taxon>Eukaryota</taxon>
        <taxon>Viridiplantae</taxon>
        <taxon>Chlorophyta</taxon>
        <taxon>core chlorophytes</taxon>
        <taxon>Chlorophyceae</taxon>
        <taxon>CS clade</taxon>
        <taxon>Chlamydomonadales</taxon>
        <taxon>Haematococcaceae</taxon>
        <taxon>Haematococcus</taxon>
    </lineage>
</organism>
<sequence>MYACTPMTQVDWEPDRSVAQTVRATPCFYNSPWFDN</sequence>
<gene>
    <name evidence="1" type="ORF">HaLaN_27229</name>
</gene>
<accession>A0A6A0A8C9</accession>
<evidence type="ECO:0000313" key="2">
    <source>
        <dbReference type="Proteomes" id="UP000485058"/>
    </source>
</evidence>
<evidence type="ECO:0000313" key="1">
    <source>
        <dbReference type="EMBL" id="GFH28693.1"/>
    </source>
</evidence>